<dbReference type="AlphaFoldDB" id="A0A4Y1MQL4"/>
<feature type="compositionally biased region" description="Polar residues" evidence="1">
    <location>
        <begin position="1"/>
        <end position="15"/>
    </location>
</feature>
<evidence type="ECO:0000313" key="2">
    <source>
        <dbReference type="EMBL" id="AWV20237.1"/>
    </source>
</evidence>
<dbReference type="EMBL" id="CP025187">
    <property type="protein sequence ID" value="AWV20237.1"/>
    <property type="molecule type" value="Genomic_DNA"/>
</dbReference>
<feature type="region of interest" description="Disordered" evidence="1">
    <location>
        <begin position="219"/>
        <end position="241"/>
    </location>
</feature>
<organism evidence="2">
    <name type="scientific">Roseomonas mucosa</name>
    <dbReference type="NCBI Taxonomy" id="207340"/>
    <lineage>
        <taxon>Bacteria</taxon>
        <taxon>Pseudomonadati</taxon>
        <taxon>Pseudomonadota</taxon>
        <taxon>Alphaproteobacteria</taxon>
        <taxon>Acetobacterales</taxon>
        <taxon>Roseomonadaceae</taxon>
        <taxon>Roseomonas</taxon>
    </lineage>
</organism>
<name>A0A4Y1MQL4_9PROT</name>
<evidence type="ECO:0000256" key="1">
    <source>
        <dbReference type="SAM" id="MobiDB-lite"/>
    </source>
</evidence>
<protein>
    <submittedName>
        <fullName evidence="2">Uncharacterized protein</fullName>
    </submittedName>
</protein>
<feature type="compositionally biased region" description="Low complexity" evidence="1">
    <location>
        <begin position="225"/>
        <end position="241"/>
    </location>
</feature>
<proteinExistence type="predicted"/>
<reference evidence="2" key="1">
    <citation type="submission" date="2017-12" db="EMBL/GenBank/DDBJ databases">
        <authorList>
            <person name="Martens C."/>
            <person name="Dahlstrom E."/>
            <person name="Barbian K."/>
            <person name="Sykora L."/>
            <person name="Ricklefs S."/>
            <person name="Bruno D."/>
            <person name="Anzick I."/>
            <person name="Myles I."/>
            <person name="Datta S.K."/>
        </authorList>
    </citation>
    <scope>NUCLEOTIDE SEQUENCE</scope>
    <source>
        <strain evidence="2">AD2</strain>
        <plasmid evidence="2">p2-AD2</plasmid>
    </source>
</reference>
<sequence length="241" mass="25517">MSQASQNIASATTENKGADADTTMGRAMTAARPGKPRTPAKGGKPGGKPATAQQPQAPARRPQGSRQGITLADAGRQAPTHDMMAKLCRLFGMDPVDVDGIAAATETSLVQQSEDLREALSDKAMEMHFQRIVGAYVGSAYGAAQFFDSKRAIARDMASKMNDDRDEDRDGPSGFESRVERAQIFAAEMARQSYATLAAAEGAVRAFETITGNAWKPYVASTPESQGVGRQAAQARASAFD</sequence>
<keyword evidence="2" id="KW-0614">Plasmid</keyword>
<accession>A0A4Y1MQL4</accession>
<dbReference type="RefSeq" id="WP_099781049.1">
    <property type="nucleotide sequence ID" value="NZ_CP025187.1"/>
</dbReference>
<gene>
    <name evidence="2" type="ORF">RADP37_04540</name>
</gene>
<feature type="region of interest" description="Disordered" evidence="1">
    <location>
        <begin position="1"/>
        <end position="66"/>
    </location>
</feature>
<feature type="compositionally biased region" description="Low complexity" evidence="1">
    <location>
        <begin position="37"/>
        <end position="62"/>
    </location>
</feature>
<geneLocation type="plasmid" evidence="2">
    <name>p2-AD2</name>
</geneLocation>